<keyword evidence="1" id="KW-0488">Methylation</keyword>
<dbReference type="Pfam" id="PF16732">
    <property type="entry name" value="ComP_DUS"/>
    <property type="match status" value="1"/>
</dbReference>
<gene>
    <name evidence="3" type="ORF">PQU95_02325</name>
</gene>
<dbReference type="Proteomes" id="UP001219956">
    <property type="component" value="Unassembled WGS sequence"/>
</dbReference>
<dbReference type="PANTHER" id="PTHR30093:SF47">
    <property type="entry name" value="TYPE IV PILUS NON-CORE MINOR PILIN PILE"/>
    <property type="match status" value="1"/>
</dbReference>
<dbReference type="PRINTS" id="PR00813">
    <property type="entry name" value="BCTERIALGSPG"/>
</dbReference>
<organism evidence="3 4">
    <name type="scientific">Vogesella aquatica</name>
    <dbReference type="NCBI Taxonomy" id="2984206"/>
    <lineage>
        <taxon>Bacteria</taxon>
        <taxon>Pseudomonadati</taxon>
        <taxon>Pseudomonadota</taxon>
        <taxon>Betaproteobacteria</taxon>
        <taxon>Neisseriales</taxon>
        <taxon>Chromobacteriaceae</taxon>
        <taxon>Vogesella</taxon>
    </lineage>
</organism>
<dbReference type="PROSITE" id="PS00409">
    <property type="entry name" value="PROKAR_NTER_METHYL"/>
    <property type="match status" value="1"/>
</dbReference>
<evidence type="ECO:0000313" key="4">
    <source>
        <dbReference type="Proteomes" id="UP001219956"/>
    </source>
</evidence>
<comment type="caution">
    <text evidence="3">The sequence shown here is derived from an EMBL/GenBank/DDBJ whole genome shotgun (WGS) entry which is preliminary data.</text>
</comment>
<dbReference type="PANTHER" id="PTHR30093">
    <property type="entry name" value="GENERAL SECRETION PATHWAY PROTEIN G"/>
    <property type="match status" value="1"/>
</dbReference>
<dbReference type="Pfam" id="PF07963">
    <property type="entry name" value="N_methyl"/>
    <property type="match status" value="1"/>
</dbReference>
<reference evidence="3 4" key="1">
    <citation type="submission" date="2023-01" db="EMBL/GenBank/DDBJ databases">
        <title>Novel species of the genus Vogesella isolated from rivers.</title>
        <authorList>
            <person name="Lu H."/>
        </authorList>
    </citation>
    <scope>NUCLEOTIDE SEQUENCE [LARGE SCALE GENOMIC DNA]</scope>
    <source>
        <strain evidence="3 4">DC21W</strain>
    </source>
</reference>
<evidence type="ECO:0000256" key="1">
    <source>
        <dbReference type="ARBA" id="ARBA00022481"/>
    </source>
</evidence>
<keyword evidence="2" id="KW-1133">Transmembrane helix</keyword>
<dbReference type="InterPro" id="IPR000983">
    <property type="entry name" value="Bac_GSPG_pilin"/>
</dbReference>
<protein>
    <submittedName>
        <fullName evidence="3">Type IV pilin protein</fullName>
    </submittedName>
</protein>
<dbReference type="InterPro" id="IPR031982">
    <property type="entry name" value="PilE-like"/>
</dbReference>
<dbReference type="RefSeq" id="WP_272750502.1">
    <property type="nucleotide sequence ID" value="NZ_JAQQLF010000002.1"/>
</dbReference>
<dbReference type="Gene3D" id="3.30.700.10">
    <property type="entry name" value="Glycoprotein, Type 4 Pilin"/>
    <property type="match status" value="1"/>
</dbReference>
<dbReference type="EMBL" id="JAQQLF010000002">
    <property type="protein sequence ID" value="MDC7716058.1"/>
    <property type="molecule type" value="Genomic_DNA"/>
</dbReference>
<dbReference type="SUPFAM" id="SSF54523">
    <property type="entry name" value="Pili subunits"/>
    <property type="match status" value="1"/>
</dbReference>
<accession>A0ABT5IV40</accession>
<name>A0ABT5IV40_9NEIS</name>
<sequence>MKQNQGFTLIELVIVVAIVGILSAIAMPMYRDYVVRSNRTEAKTALAAVALAQERYYSVNNQYSTTIASLGTVMGLNSSGVTDNGFYSISVTAANPAASYTLSATPQSKAGQNTDKCNILTLSSTGSKGVSTTYSGYSAANCW</sequence>
<keyword evidence="2" id="KW-0472">Membrane</keyword>
<evidence type="ECO:0000313" key="3">
    <source>
        <dbReference type="EMBL" id="MDC7716058.1"/>
    </source>
</evidence>
<keyword evidence="4" id="KW-1185">Reference proteome</keyword>
<dbReference type="InterPro" id="IPR045584">
    <property type="entry name" value="Pilin-like"/>
</dbReference>
<feature type="transmembrane region" description="Helical" evidence="2">
    <location>
        <begin position="6"/>
        <end position="30"/>
    </location>
</feature>
<evidence type="ECO:0000256" key="2">
    <source>
        <dbReference type="SAM" id="Phobius"/>
    </source>
</evidence>
<dbReference type="InterPro" id="IPR012902">
    <property type="entry name" value="N_methyl_site"/>
</dbReference>
<dbReference type="NCBIfam" id="TIGR02532">
    <property type="entry name" value="IV_pilin_GFxxxE"/>
    <property type="match status" value="1"/>
</dbReference>
<proteinExistence type="predicted"/>
<keyword evidence="2" id="KW-0812">Transmembrane</keyword>